<evidence type="ECO:0000256" key="5">
    <source>
        <dbReference type="ARBA" id="ARBA00023136"/>
    </source>
</evidence>
<dbReference type="SUPFAM" id="SSF53649">
    <property type="entry name" value="Alkaline phosphatase-like"/>
    <property type="match status" value="1"/>
</dbReference>
<dbReference type="InterPro" id="IPR017850">
    <property type="entry name" value="Alkaline_phosphatase_core_sf"/>
</dbReference>
<feature type="transmembrane region" description="Helical" evidence="6">
    <location>
        <begin position="62"/>
        <end position="80"/>
    </location>
</feature>
<organism evidence="8 9">
    <name type="scientific">Trichomonas vaginalis (strain ATCC PRA-98 / G3)</name>
    <dbReference type="NCBI Taxonomy" id="412133"/>
    <lineage>
        <taxon>Eukaryota</taxon>
        <taxon>Metamonada</taxon>
        <taxon>Parabasalia</taxon>
        <taxon>Trichomonadida</taxon>
        <taxon>Trichomonadidae</taxon>
        <taxon>Trichomonas</taxon>
    </lineage>
</organism>
<feature type="transmembrane region" description="Helical" evidence="6">
    <location>
        <begin position="108"/>
        <end position="128"/>
    </location>
</feature>
<dbReference type="EMBL" id="DS113449">
    <property type="protein sequence ID" value="EAY05417.1"/>
    <property type="molecule type" value="Genomic_DNA"/>
</dbReference>
<keyword evidence="5 6" id="KW-0472">Membrane</keyword>
<dbReference type="PANTHER" id="PTHR47371">
    <property type="entry name" value="LIPOTEICHOIC ACID SYNTHASE"/>
    <property type="match status" value="1"/>
</dbReference>
<sequence>MKLKRILWHPRTYYIYPVLIYAMFSPNFKHLTKYEKVFHISNILILSVALQQFVYFTRWIEMYQIYISGVLAFLFATFPVRNEQESKDKKIEAKSSSRYKRLQIIHQFEKFLAILIFSFGSCILKFTYTEFGPIREEHLIQMMTQFEGKQNFAEKIDIILLLLYKNLIPAATVIIYLGYRIIIKSYTKFTFFSEFPNISFSINLTSTKLLLLLMTSFFSFAYMIYQPSWYTDSTFYQDNYVFPDNIITFPEQKRNMLIIMLESVESTFASMKNGGAFEESFIPHLETLSLDLNNVHFFSQPGKLGGLTIITATAYSLGATFSMLCGAPTGKSVDPSVSYRELMFYPPMKCLGDITKKNGYINMAMFGTQFEDLNHGYVYTAHGFDRKNVYSKSETDPKCKTWVKDHTQIKIVKQHLTEISKTGKPFFYVYTTMDTHAPGFRCKYCNKSRNAMIDTNMCNDQQIYDLLNWLKEQPYYNETTILLVGDHAAMNWFIAERADSMHYKRRAILTIINSVVKPKSRVHTHLTMFDIFPTLLAASGVKIQGDKLALGVNLMSDEKTVLDKYSEQFLNDISRSQSKWYIRNVLGTKVDDSVLNLEGSLS</sequence>
<evidence type="ECO:0000256" key="2">
    <source>
        <dbReference type="ARBA" id="ARBA00022475"/>
    </source>
</evidence>
<dbReference type="VEuPathDB" id="TrichDB:TVAGG3_0599800"/>
<dbReference type="InParanoid" id="A2EPI8"/>
<protein>
    <recommendedName>
        <fullName evidence="7">Sulfatase N-terminal domain-containing protein</fullName>
    </recommendedName>
</protein>
<evidence type="ECO:0000256" key="1">
    <source>
        <dbReference type="ARBA" id="ARBA00004651"/>
    </source>
</evidence>
<dbReference type="VEuPathDB" id="TrichDB:TVAG_197180"/>
<reference evidence="8" key="2">
    <citation type="journal article" date="2007" name="Science">
        <title>Draft genome sequence of the sexually transmitted pathogen Trichomonas vaginalis.</title>
        <authorList>
            <person name="Carlton J.M."/>
            <person name="Hirt R.P."/>
            <person name="Silva J.C."/>
            <person name="Delcher A.L."/>
            <person name="Schatz M."/>
            <person name="Zhao Q."/>
            <person name="Wortman J.R."/>
            <person name="Bidwell S.L."/>
            <person name="Alsmark U.C.M."/>
            <person name="Besteiro S."/>
            <person name="Sicheritz-Ponten T."/>
            <person name="Noel C.J."/>
            <person name="Dacks J.B."/>
            <person name="Foster P.G."/>
            <person name="Simillion C."/>
            <person name="Van de Peer Y."/>
            <person name="Miranda-Saavedra D."/>
            <person name="Barton G.J."/>
            <person name="Westrop G.D."/>
            <person name="Mueller S."/>
            <person name="Dessi D."/>
            <person name="Fiori P.L."/>
            <person name="Ren Q."/>
            <person name="Paulsen I."/>
            <person name="Zhang H."/>
            <person name="Bastida-Corcuera F.D."/>
            <person name="Simoes-Barbosa A."/>
            <person name="Brown M.T."/>
            <person name="Hayes R.D."/>
            <person name="Mukherjee M."/>
            <person name="Okumura C.Y."/>
            <person name="Schneider R."/>
            <person name="Smith A.J."/>
            <person name="Vanacova S."/>
            <person name="Villalvazo M."/>
            <person name="Haas B.J."/>
            <person name="Pertea M."/>
            <person name="Feldblyum T.V."/>
            <person name="Utterback T.R."/>
            <person name="Shu C.L."/>
            <person name="Osoegawa K."/>
            <person name="de Jong P.J."/>
            <person name="Hrdy I."/>
            <person name="Horvathova L."/>
            <person name="Zubacova Z."/>
            <person name="Dolezal P."/>
            <person name="Malik S.B."/>
            <person name="Logsdon J.M. Jr."/>
            <person name="Henze K."/>
            <person name="Gupta A."/>
            <person name="Wang C.C."/>
            <person name="Dunne R.L."/>
            <person name="Upcroft J.A."/>
            <person name="Upcroft P."/>
            <person name="White O."/>
            <person name="Salzberg S.L."/>
            <person name="Tang P."/>
            <person name="Chiu C.-H."/>
            <person name="Lee Y.-S."/>
            <person name="Embley T.M."/>
            <person name="Coombs G.H."/>
            <person name="Mottram J.C."/>
            <person name="Tachezy J."/>
            <person name="Fraser-Liggett C.M."/>
            <person name="Johnson P.J."/>
        </authorList>
    </citation>
    <scope>NUCLEOTIDE SEQUENCE [LARGE SCALE GENOMIC DNA]</scope>
    <source>
        <strain evidence="8">G3</strain>
    </source>
</reference>
<dbReference type="GO" id="GO:0005886">
    <property type="term" value="C:plasma membrane"/>
    <property type="evidence" value="ECO:0007669"/>
    <property type="project" value="UniProtKB-SubCell"/>
</dbReference>
<keyword evidence="9" id="KW-1185">Reference proteome</keyword>
<evidence type="ECO:0000313" key="9">
    <source>
        <dbReference type="Proteomes" id="UP000001542"/>
    </source>
</evidence>
<dbReference type="Proteomes" id="UP000001542">
    <property type="component" value="Unassembled WGS sequence"/>
</dbReference>
<dbReference type="RefSeq" id="XP_001317640.1">
    <property type="nucleotide sequence ID" value="XM_001317605.1"/>
</dbReference>
<gene>
    <name evidence="8" type="ORF">TVAG_197180</name>
</gene>
<evidence type="ECO:0000256" key="3">
    <source>
        <dbReference type="ARBA" id="ARBA00022692"/>
    </source>
</evidence>
<keyword evidence="2" id="KW-1003">Cell membrane</keyword>
<dbReference type="KEGG" id="tva:4763276"/>
<comment type="subcellular location">
    <subcellularLocation>
        <location evidence="1">Cell membrane</location>
        <topology evidence="1">Multi-pass membrane protein</topology>
    </subcellularLocation>
</comment>
<proteinExistence type="predicted"/>
<keyword evidence="4 6" id="KW-1133">Transmembrane helix</keyword>
<keyword evidence="3 6" id="KW-0812">Transmembrane</keyword>
<feature type="transmembrane region" description="Helical" evidence="6">
    <location>
        <begin position="6"/>
        <end position="25"/>
    </location>
</feature>
<dbReference type="SMR" id="A2EPI8"/>
<feature type="domain" description="Sulfatase N-terminal" evidence="7">
    <location>
        <begin position="254"/>
        <end position="541"/>
    </location>
</feature>
<dbReference type="AlphaFoldDB" id="A2EPI8"/>
<dbReference type="Pfam" id="PF00884">
    <property type="entry name" value="Sulfatase"/>
    <property type="match status" value="1"/>
</dbReference>
<dbReference type="InterPro" id="IPR000917">
    <property type="entry name" value="Sulfatase_N"/>
</dbReference>
<accession>A2EPI8</accession>
<evidence type="ECO:0000313" key="8">
    <source>
        <dbReference type="EMBL" id="EAY05417.1"/>
    </source>
</evidence>
<name>A2EPI8_TRIV3</name>
<dbReference type="InterPro" id="IPR050448">
    <property type="entry name" value="OpgB/LTA_synthase_biosynth"/>
</dbReference>
<feature type="transmembrane region" description="Helical" evidence="6">
    <location>
        <begin position="200"/>
        <end position="225"/>
    </location>
</feature>
<dbReference type="GO" id="GO:0016020">
    <property type="term" value="C:membrane"/>
    <property type="evidence" value="ECO:0000318"/>
    <property type="project" value="GO_Central"/>
</dbReference>
<reference evidence="8" key="1">
    <citation type="submission" date="2006-10" db="EMBL/GenBank/DDBJ databases">
        <authorList>
            <person name="Amadeo P."/>
            <person name="Zhao Q."/>
            <person name="Wortman J."/>
            <person name="Fraser-Liggett C."/>
            <person name="Carlton J."/>
        </authorList>
    </citation>
    <scope>NUCLEOTIDE SEQUENCE</scope>
    <source>
        <strain evidence="8">G3</strain>
    </source>
</reference>
<feature type="transmembrane region" description="Helical" evidence="6">
    <location>
        <begin position="158"/>
        <end position="179"/>
    </location>
</feature>
<dbReference type="PANTHER" id="PTHR47371:SF3">
    <property type="entry name" value="PHOSPHOGLYCEROL TRANSFERASE I"/>
    <property type="match status" value="1"/>
</dbReference>
<evidence type="ECO:0000256" key="6">
    <source>
        <dbReference type="SAM" id="Phobius"/>
    </source>
</evidence>
<evidence type="ECO:0000256" key="4">
    <source>
        <dbReference type="ARBA" id="ARBA00022989"/>
    </source>
</evidence>
<dbReference type="Gene3D" id="3.40.720.10">
    <property type="entry name" value="Alkaline Phosphatase, subunit A"/>
    <property type="match status" value="1"/>
</dbReference>
<dbReference type="GO" id="GO:0016740">
    <property type="term" value="F:transferase activity"/>
    <property type="evidence" value="ECO:0000318"/>
    <property type="project" value="GO_Central"/>
</dbReference>
<evidence type="ECO:0000259" key="7">
    <source>
        <dbReference type="Pfam" id="PF00884"/>
    </source>
</evidence>